<evidence type="ECO:0000313" key="2">
    <source>
        <dbReference type="EMBL" id="WRT66730.1"/>
    </source>
</evidence>
<sequence>MSYRPILIKPTSNGVRSFRTSSQFVRFELPTINRDDRTGHICPCEELTSTLRPLSIDDALIPMGGSGRESSTGSSSVSRSSTILKKGIESVTSHIRKSTSTTSAENSKNEVESDDDSWGKSEECIGDTYTWSGVKRAIKDREDWLGISSDRKVPLWKRPDDKLVRLF</sequence>
<feature type="compositionally biased region" description="Polar residues" evidence="1">
    <location>
        <begin position="90"/>
        <end position="106"/>
    </location>
</feature>
<accession>A0ABZ1CY98</accession>
<name>A0ABZ1CY98_9TREE</name>
<proteinExistence type="predicted"/>
<protein>
    <submittedName>
        <fullName evidence="2">Uncharacterized protein</fullName>
    </submittedName>
</protein>
<evidence type="ECO:0000313" key="3">
    <source>
        <dbReference type="Proteomes" id="UP001329825"/>
    </source>
</evidence>
<feature type="compositionally biased region" description="Basic and acidic residues" evidence="1">
    <location>
        <begin position="107"/>
        <end position="121"/>
    </location>
</feature>
<feature type="region of interest" description="Disordered" evidence="1">
    <location>
        <begin position="63"/>
        <end position="121"/>
    </location>
</feature>
<dbReference type="GeneID" id="87955824"/>
<organism evidence="2 3">
    <name type="scientific">Kwoniella shivajii</name>
    <dbReference type="NCBI Taxonomy" id="564305"/>
    <lineage>
        <taxon>Eukaryota</taxon>
        <taxon>Fungi</taxon>
        <taxon>Dikarya</taxon>
        <taxon>Basidiomycota</taxon>
        <taxon>Agaricomycotina</taxon>
        <taxon>Tremellomycetes</taxon>
        <taxon>Tremellales</taxon>
        <taxon>Cryptococcaceae</taxon>
        <taxon>Kwoniella</taxon>
    </lineage>
</organism>
<feature type="compositionally biased region" description="Low complexity" evidence="1">
    <location>
        <begin position="68"/>
        <end position="82"/>
    </location>
</feature>
<gene>
    <name evidence="2" type="ORF">IL334_003693</name>
</gene>
<reference evidence="2 3" key="1">
    <citation type="submission" date="2024-01" db="EMBL/GenBank/DDBJ databases">
        <title>Comparative genomics of Cryptococcus and Kwoniella reveals pathogenesis evolution and contrasting modes of karyotype evolution via chromosome fusion or intercentromeric recombination.</title>
        <authorList>
            <person name="Coelho M.A."/>
            <person name="David-Palma M."/>
            <person name="Shea T."/>
            <person name="Bowers K."/>
            <person name="McGinley-Smith S."/>
            <person name="Mohammad A.W."/>
            <person name="Gnirke A."/>
            <person name="Yurkov A.M."/>
            <person name="Nowrousian M."/>
            <person name="Sun S."/>
            <person name="Cuomo C.A."/>
            <person name="Heitman J."/>
        </authorList>
    </citation>
    <scope>NUCLEOTIDE SEQUENCE [LARGE SCALE GENOMIC DNA]</scope>
    <source>
        <strain evidence="2">CBS 11374</strain>
    </source>
</reference>
<dbReference type="Proteomes" id="UP001329825">
    <property type="component" value="Chromosome 4"/>
</dbReference>
<dbReference type="EMBL" id="CP141884">
    <property type="protein sequence ID" value="WRT66730.1"/>
    <property type="molecule type" value="Genomic_DNA"/>
</dbReference>
<dbReference type="RefSeq" id="XP_062791470.1">
    <property type="nucleotide sequence ID" value="XM_062935419.1"/>
</dbReference>
<evidence type="ECO:0000256" key="1">
    <source>
        <dbReference type="SAM" id="MobiDB-lite"/>
    </source>
</evidence>
<keyword evidence="3" id="KW-1185">Reference proteome</keyword>